<sequence>MYVLLNLYIIFLTRFSSSSIYRNWTSIAKSNFKKGKETYKLIINNLREKENDCMSLLSNDKHVTENFPIDLDYIHNSTDPYPCLTQFNRIGDKFDIDDEGVEVDDMSYSKIINEAGCWKYVLGEINTLDVDSCDLKGDASRSLIALAKTKCHFLRANRKFPTKEQGCILNPSKFTPGQLNKYLSPNPDNTEDNNSEQEYRINPCREDYKGNECEKLKRIIVSHCTDPSVMSESAFQMYHSDLNHIDNICFYLQSGDWNQRTESNINKLADSANHMVDVYNTFKDQFEILNNKQNEQLNKAEKRYCHFFRIRSQLKMESSYMYCTITTWPLI</sequence>
<dbReference type="GeneID" id="3864108"/>
<gene>
    <name evidence="2" type="ORF">TA20560</name>
</gene>
<feature type="signal peptide" evidence="1">
    <location>
        <begin position="1"/>
        <end position="18"/>
    </location>
</feature>
<dbReference type="PANTHER" id="PTHR33538:SF2">
    <property type="entry name" value="PROTEIN GAMETE EXPRESSED 1"/>
    <property type="match status" value="1"/>
</dbReference>
<reference evidence="2 3" key="1">
    <citation type="journal article" date="2005" name="Science">
        <title>Genome of the host-cell transforming parasite Theileria annulata compared with T. parva.</title>
        <authorList>
            <person name="Pain A."/>
            <person name="Renauld H."/>
            <person name="Berriman M."/>
            <person name="Murphy L."/>
            <person name="Yeats C.A."/>
            <person name="Weir W."/>
            <person name="Kerhornou A."/>
            <person name="Aslett M."/>
            <person name="Bishop R."/>
            <person name="Bouchier C."/>
            <person name="Cochet M."/>
            <person name="Coulson R.M.R."/>
            <person name="Cronin A."/>
            <person name="de Villiers E.P."/>
            <person name="Fraser A."/>
            <person name="Fosker N."/>
            <person name="Gardner M."/>
            <person name="Goble A."/>
            <person name="Griffiths-Jones S."/>
            <person name="Harris D.E."/>
            <person name="Katzer F."/>
            <person name="Larke N."/>
            <person name="Lord A."/>
            <person name="Maser P."/>
            <person name="McKellar S."/>
            <person name="Mooney P."/>
            <person name="Morton F."/>
            <person name="Nene V."/>
            <person name="O'Neil S."/>
            <person name="Price C."/>
            <person name="Quail M.A."/>
            <person name="Rabbinowitsch E."/>
            <person name="Rawlings N.D."/>
            <person name="Rutter S."/>
            <person name="Saunders D."/>
            <person name="Seeger K."/>
            <person name="Shah T."/>
            <person name="Squares R."/>
            <person name="Squares S."/>
            <person name="Tivey A."/>
            <person name="Walker A.R."/>
            <person name="Woodward J."/>
            <person name="Dobbelaere D.A.E."/>
            <person name="Langsley G."/>
            <person name="Rajandream M.A."/>
            <person name="McKeever D."/>
            <person name="Shiels B."/>
            <person name="Tait A."/>
            <person name="Barrell B.G."/>
            <person name="Hall N."/>
        </authorList>
    </citation>
    <scope>NUCLEOTIDE SEQUENCE [LARGE SCALE GENOMIC DNA]</scope>
    <source>
        <strain evidence="3">Ankara</strain>
    </source>
</reference>
<keyword evidence="1" id="KW-0732">Signal</keyword>
<dbReference type="InParanoid" id="Q4UH45"/>
<dbReference type="RefSeq" id="XP_954271.1">
    <property type="nucleotide sequence ID" value="XM_949178.1"/>
</dbReference>
<dbReference type="PANTHER" id="PTHR33538">
    <property type="entry name" value="PROTEIN GAMETE EXPRESSED 1"/>
    <property type="match status" value="1"/>
</dbReference>
<dbReference type="OrthoDB" id="377549at2759"/>
<accession>Q4UH45</accession>
<protein>
    <submittedName>
        <fullName evidence="2">Uncharacterized protein</fullName>
    </submittedName>
</protein>
<evidence type="ECO:0000256" key="1">
    <source>
        <dbReference type="SAM" id="SignalP"/>
    </source>
</evidence>
<evidence type="ECO:0000313" key="2">
    <source>
        <dbReference type="EMBL" id="CAI73594.1"/>
    </source>
</evidence>
<dbReference type="OMA" id="SAFQMYH"/>
<dbReference type="EMBL" id="CR940347">
    <property type="protein sequence ID" value="CAI73594.1"/>
    <property type="molecule type" value="Genomic_DNA"/>
</dbReference>
<dbReference type="VEuPathDB" id="PiroplasmaDB:TA20560"/>
<keyword evidence="3" id="KW-1185">Reference proteome</keyword>
<dbReference type="AlphaFoldDB" id="Q4UH45"/>
<dbReference type="KEGG" id="tan:TA20560"/>
<dbReference type="InterPro" id="IPR040346">
    <property type="entry name" value="GEX1/Brambleberry"/>
</dbReference>
<dbReference type="Proteomes" id="UP000001950">
    <property type="component" value="Chromosome 1"/>
</dbReference>
<evidence type="ECO:0000313" key="3">
    <source>
        <dbReference type="Proteomes" id="UP000001950"/>
    </source>
</evidence>
<name>Q4UH45_THEAN</name>
<dbReference type="eggNOG" id="ENOG502QR0N">
    <property type="taxonomic scope" value="Eukaryota"/>
</dbReference>
<proteinExistence type="predicted"/>
<organism evidence="2 3">
    <name type="scientific">Theileria annulata</name>
    <dbReference type="NCBI Taxonomy" id="5874"/>
    <lineage>
        <taxon>Eukaryota</taxon>
        <taxon>Sar</taxon>
        <taxon>Alveolata</taxon>
        <taxon>Apicomplexa</taxon>
        <taxon>Aconoidasida</taxon>
        <taxon>Piroplasmida</taxon>
        <taxon>Theileriidae</taxon>
        <taxon>Theileria</taxon>
    </lineage>
</organism>
<feature type="chain" id="PRO_5004245037" evidence="1">
    <location>
        <begin position="19"/>
        <end position="331"/>
    </location>
</feature>